<sequence>MLNALDSRYFRGLNFDSAYLIKLILLTRSLKKKWRSDKTDLERLRDFQIEATAIISGE</sequence>
<accession>A0A1E1KQL2</accession>
<evidence type="ECO:0000313" key="2">
    <source>
        <dbReference type="Proteomes" id="UP000178912"/>
    </source>
</evidence>
<proteinExistence type="predicted"/>
<organism evidence="1 2">
    <name type="scientific">Rhynchosporium agropyri</name>
    <dbReference type="NCBI Taxonomy" id="914238"/>
    <lineage>
        <taxon>Eukaryota</taxon>
        <taxon>Fungi</taxon>
        <taxon>Dikarya</taxon>
        <taxon>Ascomycota</taxon>
        <taxon>Pezizomycotina</taxon>
        <taxon>Leotiomycetes</taxon>
        <taxon>Helotiales</taxon>
        <taxon>Ploettnerulaceae</taxon>
        <taxon>Rhynchosporium</taxon>
    </lineage>
</organism>
<gene>
    <name evidence="1" type="ORF">RAG0_08369</name>
</gene>
<protein>
    <submittedName>
        <fullName evidence="1">Uncharacterized protein</fullName>
    </submittedName>
</protein>
<name>A0A1E1KQL2_9HELO</name>
<keyword evidence="2" id="KW-1185">Reference proteome</keyword>
<dbReference type="EMBL" id="FJUX01000044">
    <property type="protein sequence ID" value="CZT00280.1"/>
    <property type="molecule type" value="Genomic_DNA"/>
</dbReference>
<dbReference type="Proteomes" id="UP000178912">
    <property type="component" value="Unassembled WGS sequence"/>
</dbReference>
<reference evidence="2" key="1">
    <citation type="submission" date="2016-03" db="EMBL/GenBank/DDBJ databases">
        <authorList>
            <person name="Guldener U."/>
        </authorList>
    </citation>
    <scope>NUCLEOTIDE SEQUENCE [LARGE SCALE GENOMIC DNA]</scope>
    <source>
        <strain evidence="2">04CH-RAC-A.6.1</strain>
    </source>
</reference>
<dbReference type="AlphaFoldDB" id="A0A1E1KQL2"/>
<evidence type="ECO:0000313" key="1">
    <source>
        <dbReference type="EMBL" id="CZT00280.1"/>
    </source>
</evidence>